<evidence type="ECO:0000313" key="3">
    <source>
        <dbReference type="Proteomes" id="UP000235672"/>
    </source>
</evidence>
<sequence length="240" mass="26067">MRLSMALLLSTLAFVAASPTLPPRACSTLYPKFYSLVSSHPNETFTYNQSAALVASGVGGSEDLPPIRQFPHLEIYSQPSAASDPHVILQYIDFKVPAGSYGCQLSISDANNQLYFTNNSNTDASDPVLNVSALFPGAICDDPTYNSVMNANPSVIETPGWGIFTLSPGGSTIINSAACPQGEDVHAQFVVEFAYPGEGYNDWILPQLTARDADLQISEGFYMTFTADRWEMGMRCEFCF</sequence>
<keyword evidence="1" id="KW-0732">Signal</keyword>
<accession>A0A2J6QLN3</accession>
<dbReference type="Proteomes" id="UP000235672">
    <property type="component" value="Unassembled WGS sequence"/>
</dbReference>
<feature type="signal peptide" evidence="1">
    <location>
        <begin position="1"/>
        <end position="17"/>
    </location>
</feature>
<dbReference type="EMBL" id="KZ613466">
    <property type="protein sequence ID" value="PMD27178.1"/>
    <property type="molecule type" value="Genomic_DNA"/>
</dbReference>
<gene>
    <name evidence="2" type="ORF">NA56DRAFT_640915</name>
</gene>
<evidence type="ECO:0000256" key="1">
    <source>
        <dbReference type="SAM" id="SignalP"/>
    </source>
</evidence>
<organism evidence="2 3">
    <name type="scientific">Hyaloscypha hepaticicola</name>
    <dbReference type="NCBI Taxonomy" id="2082293"/>
    <lineage>
        <taxon>Eukaryota</taxon>
        <taxon>Fungi</taxon>
        <taxon>Dikarya</taxon>
        <taxon>Ascomycota</taxon>
        <taxon>Pezizomycotina</taxon>
        <taxon>Leotiomycetes</taxon>
        <taxon>Helotiales</taxon>
        <taxon>Hyaloscyphaceae</taxon>
        <taxon>Hyaloscypha</taxon>
    </lineage>
</organism>
<reference evidence="2 3" key="1">
    <citation type="submission" date="2016-05" db="EMBL/GenBank/DDBJ databases">
        <title>A degradative enzymes factory behind the ericoid mycorrhizal symbiosis.</title>
        <authorList>
            <consortium name="DOE Joint Genome Institute"/>
            <person name="Martino E."/>
            <person name="Morin E."/>
            <person name="Grelet G."/>
            <person name="Kuo A."/>
            <person name="Kohler A."/>
            <person name="Daghino S."/>
            <person name="Barry K."/>
            <person name="Choi C."/>
            <person name="Cichocki N."/>
            <person name="Clum A."/>
            <person name="Copeland A."/>
            <person name="Hainaut M."/>
            <person name="Haridas S."/>
            <person name="Labutti K."/>
            <person name="Lindquist E."/>
            <person name="Lipzen A."/>
            <person name="Khouja H.-R."/>
            <person name="Murat C."/>
            <person name="Ohm R."/>
            <person name="Olson A."/>
            <person name="Spatafora J."/>
            <person name="Veneault-Fourrey C."/>
            <person name="Henrissat B."/>
            <person name="Grigoriev I."/>
            <person name="Martin F."/>
            <person name="Perotto S."/>
        </authorList>
    </citation>
    <scope>NUCLEOTIDE SEQUENCE [LARGE SCALE GENOMIC DNA]</scope>
    <source>
        <strain evidence="2 3">UAMH 7357</strain>
    </source>
</reference>
<protein>
    <recommendedName>
        <fullName evidence="4">Ubiquitin 3 binding protein But2 C-terminal domain-containing protein</fullName>
    </recommendedName>
</protein>
<dbReference type="AlphaFoldDB" id="A0A2J6QLN3"/>
<dbReference type="OrthoDB" id="5308323at2759"/>
<evidence type="ECO:0008006" key="4">
    <source>
        <dbReference type="Google" id="ProtNLM"/>
    </source>
</evidence>
<name>A0A2J6QLN3_9HELO</name>
<keyword evidence="3" id="KW-1185">Reference proteome</keyword>
<feature type="chain" id="PRO_5014420434" description="Ubiquitin 3 binding protein But2 C-terminal domain-containing protein" evidence="1">
    <location>
        <begin position="18"/>
        <end position="240"/>
    </location>
</feature>
<proteinExistence type="predicted"/>
<evidence type="ECO:0000313" key="2">
    <source>
        <dbReference type="EMBL" id="PMD27178.1"/>
    </source>
</evidence>